<evidence type="ECO:0000313" key="3">
    <source>
        <dbReference type="EMBL" id="GMT30188.1"/>
    </source>
</evidence>
<name>A0AAV5WHQ3_9BILA</name>
<evidence type="ECO:0000256" key="2">
    <source>
        <dbReference type="SAM" id="MobiDB-lite"/>
    </source>
</evidence>
<proteinExistence type="predicted"/>
<evidence type="ECO:0000256" key="1">
    <source>
        <dbReference type="SAM" id="Coils"/>
    </source>
</evidence>
<dbReference type="Proteomes" id="UP001432322">
    <property type="component" value="Unassembled WGS sequence"/>
</dbReference>
<evidence type="ECO:0008006" key="5">
    <source>
        <dbReference type="Google" id="ProtNLM"/>
    </source>
</evidence>
<feature type="compositionally biased region" description="Basic and acidic residues" evidence="2">
    <location>
        <begin position="207"/>
        <end position="222"/>
    </location>
</feature>
<feature type="coiled-coil region" evidence="1">
    <location>
        <begin position="101"/>
        <end position="128"/>
    </location>
</feature>
<accession>A0AAV5WHQ3</accession>
<keyword evidence="4" id="KW-1185">Reference proteome</keyword>
<evidence type="ECO:0000313" key="4">
    <source>
        <dbReference type="Proteomes" id="UP001432322"/>
    </source>
</evidence>
<gene>
    <name evidence="3" type="ORF">PFISCL1PPCAC_21485</name>
</gene>
<feature type="region of interest" description="Disordered" evidence="2">
    <location>
        <begin position="201"/>
        <end position="222"/>
    </location>
</feature>
<dbReference type="EMBL" id="BTSY01000005">
    <property type="protein sequence ID" value="GMT30188.1"/>
    <property type="molecule type" value="Genomic_DNA"/>
</dbReference>
<organism evidence="3 4">
    <name type="scientific">Pristionchus fissidentatus</name>
    <dbReference type="NCBI Taxonomy" id="1538716"/>
    <lineage>
        <taxon>Eukaryota</taxon>
        <taxon>Metazoa</taxon>
        <taxon>Ecdysozoa</taxon>
        <taxon>Nematoda</taxon>
        <taxon>Chromadorea</taxon>
        <taxon>Rhabditida</taxon>
        <taxon>Rhabditina</taxon>
        <taxon>Diplogasteromorpha</taxon>
        <taxon>Diplogasteroidea</taxon>
        <taxon>Neodiplogasteridae</taxon>
        <taxon>Pristionchus</taxon>
    </lineage>
</organism>
<sequence length="222" mass="24554">MSNPFGACHSCHLILPGLNLRTSRSHLLECGHVLCNRCGCTSVTSCGKVLCRSCNSLSDCFVLPTFRSSDAFAVKETRVPGRRCSSHHALHTIKCKCGTVEEALSNEMKRIKELNKGLMERKSELAHEKSRIALHIAAANKEIANKFTIIIAQAISRCLDLMTQTTKVGRAGLEALDGQINSIDRSLEKIRQTMNFSSLRSYDCEESGDRNEQTAERGKGKR</sequence>
<protein>
    <recommendedName>
        <fullName evidence="5">RING-type domain-containing protein</fullName>
    </recommendedName>
</protein>
<reference evidence="3" key="1">
    <citation type="submission" date="2023-10" db="EMBL/GenBank/DDBJ databases">
        <title>Genome assembly of Pristionchus species.</title>
        <authorList>
            <person name="Yoshida K."/>
            <person name="Sommer R.J."/>
        </authorList>
    </citation>
    <scope>NUCLEOTIDE SEQUENCE</scope>
    <source>
        <strain evidence="3">RS5133</strain>
    </source>
</reference>
<comment type="caution">
    <text evidence="3">The sequence shown here is derived from an EMBL/GenBank/DDBJ whole genome shotgun (WGS) entry which is preliminary data.</text>
</comment>
<keyword evidence="1" id="KW-0175">Coiled coil</keyword>
<dbReference type="AlphaFoldDB" id="A0AAV5WHQ3"/>